<accession>A0ACC3MZ92</accession>
<name>A0ACC3MZ92_9PEZI</name>
<proteinExistence type="predicted"/>
<evidence type="ECO:0000313" key="2">
    <source>
        <dbReference type="Proteomes" id="UP001281147"/>
    </source>
</evidence>
<keyword evidence="2" id="KW-1185">Reference proteome</keyword>
<dbReference type="Proteomes" id="UP001281147">
    <property type="component" value="Unassembled WGS sequence"/>
</dbReference>
<evidence type="ECO:0000313" key="1">
    <source>
        <dbReference type="EMBL" id="KAK3705099.1"/>
    </source>
</evidence>
<dbReference type="EMBL" id="JAUTXU010000132">
    <property type="protein sequence ID" value="KAK3705099.1"/>
    <property type="molecule type" value="Genomic_DNA"/>
</dbReference>
<protein>
    <submittedName>
        <fullName evidence="1">Uncharacterized protein</fullName>
    </submittedName>
</protein>
<reference evidence="1" key="1">
    <citation type="submission" date="2023-07" db="EMBL/GenBank/DDBJ databases">
        <title>Black Yeasts Isolated from many extreme environments.</title>
        <authorList>
            <person name="Coleine C."/>
            <person name="Stajich J.E."/>
            <person name="Selbmann L."/>
        </authorList>
    </citation>
    <scope>NUCLEOTIDE SEQUENCE</scope>
    <source>
        <strain evidence="1">CCFEE 5714</strain>
    </source>
</reference>
<sequence>MPSTGRLYHPLALDAVEDIEEYRPGGYHPVHLADTYHERYKILHKLGSGGFSTTWLTRDTVGERYAALKILKAEETEACSELSVLERITELRTDHPGQKHVRTLIDQFSIRGPNGCHICLVTDVAGPSLHDLYNIVGAGFIAGARRLRTENARSVIKQVVDAVDFLHSNKICHGDLTISNVLLKLESMDSWTEEEVYQRLGTPNKVVLTTASGSEPSKSGPQYIVENANMPDATCLTNDILLVDRGESFFFENLPKPENVGVPYMYRAPETVFDSVYTPSWEAWSLACLLFEIRAGNPLFTSIMGSKDEIIQQMVQMKGKLPEPWWSAWDRRSKLFDEDGKPLKEWPNGRVMAQEYPLEEMIADIGSEDEEAAISGPCAPMLEPSWTKVPHDEAESMRDLMDGILQWMPEERMSVGRIRQHRWITGQPIEDCAQPEGSPV</sequence>
<organism evidence="1 2">
    <name type="scientific">Vermiconidia calcicola</name>
    <dbReference type="NCBI Taxonomy" id="1690605"/>
    <lineage>
        <taxon>Eukaryota</taxon>
        <taxon>Fungi</taxon>
        <taxon>Dikarya</taxon>
        <taxon>Ascomycota</taxon>
        <taxon>Pezizomycotina</taxon>
        <taxon>Dothideomycetes</taxon>
        <taxon>Dothideomycetidae</taxon>
        <taxon>Mycosphaerellales</taxon>
        <taxon>Extremaceae</taxon>
        <taxon>Vermiconidia</taxon>
    </lineage>
</organism>
<gene>
    <name evidence="1" type="ORF">LTR37_013466</name>
</gene>
<comment type="caution">
    <text evidence="1">The sequence shown here is derived from an EMBL/GenBank/DDBJ whole genome shotgun (WGS) entry which is preliminary data.</text>
</comment>